<evidence type="ECO:0000256" key="5">
    <source>
        <dbReference type="ARBA" id="ARBA00023002"/>
    </source>
</evidence>
<keyword evidence="6" id="KW-0503">Monooxygenase</keyword>
<comment type="caution">
    <text evidence="6">The sequence shown here is derived from an EMBL/GenBank/DDBJ whole genome shotgun (WGS) entry which is preliminary data.</text>
</comment>
<proteinExistence type="predicted"/>
<keyword evidence="7" id="KW-1185">Reference proteome</keyword>
<gene>
    <name evidence="6" type="ORF">FWJ32_12895</name>
</gene>
<sequence length="358" mass="38568">MKLPSLKIGNLEARIPIIQGGMGVGISMSGLASAVANAGGIGVISGLHLSLSDPKWGINIRKANIEALRAEIRKAYKLAPNGIIGVNILVAITEYATMVKTAIEEGIDMIISGAGLPLNLPEFVKGTQTKAVPIVSSAKAASVICKSWDKKHGYCPDAVVVEGPLAGGHLGFKREELENIDEHRLEDVVPEVIEAVKPYEEKYGRKIPVIAAGGIFDGKDIAKFLKLGASGVQMATRFVATYECDASLEFKQAYVNAKKDDVIIINSPVGMPGRAIRNGFLEDVKKSQKTPDFCKYNCLRTCIPEKAPYCIAQALLNAQKGNLDEGFAFCGQNVYRVDKIVHVSDLMDELVKEAEENL</sequence>
<reference evidence="6 7" key="1">
    <citation type="submission" date="2019-08" db="EMBL/GenBank/DDBJ databases">
        <title>Calorimonas adulescens gen. nov., sp. nov., an anaerobic thermophilic bacterium from Sakhalin hot spring.</title>
        <authorList>
            <person name="Khomyakova M.A."/>
            <person name="Merkel A.Y."/>
            <person name="Novikov A."/>
            <person name="Bonch-Osmolovskaya E.A."/>
            <person name="Slobodkin A.I."/>
        </authorList>
    </citation>
    <scope>NUCLEOTIDE SEQUENCE [LARGE SCALE GENOMIC DNA]</scope>
    <source>
        <strain evidence="6 7">A05MB</strain>
    </source>
</reference>
<dbReference type="GO" id="GO:0018580">
    <property type="term" value="F:nitronate monooxygenase activity"/>
    <property type="evidence" value="ECO:0007669"/>
    <property type="project" value="InterPro"/>
</dbReference>
<dbReference type="PANTHER" id="PTHR32332">
    <property type="entry name" value="2-NITROPROPANE DIOXYGENASE"/>
    <property type="match status" value="1"/>
</dbReference>
<evidence type="ECO:0000313" key="7">
    <source>
        <dbReference type="Proteomes" id="UP000322976"/>
    </source>
</evidence>
<keyword evidence="4" id="KW-0288">FMN</keyword>
<accession>A0A5D8Q756</accession>
<dbReference type="Proteomes" id="UP000322976">
    <property type="component" value="Unassembled WGS sequence"/>
</dbReference>
<evidence type="ECO:0000256" key="3">
    <source>
        <dbReference type="ARBA" id="ARBA00022630"/>
    </source>
</evidence>
<evidence type="ECO:0000256" key="1">
    <source>
        <dbReference type="ARBA" id="ARBA00003535"/>
    </source>
</evidence>
<evidence type="ECO:0000256" key="2">
    <source>
        <dbReference type="ARBA" id="ARBA00013457"/>
    </source>
</evidence>
<dbReference type="Pfam" id="PF03060">
    <property type="entry name" value="NMO"/>
    <property type="match status" value="1"/>
</dbReference>
<keyword evidence="5" id="KW-0560">Oxidoreductase</keyword>
<evidence type="ECO:0000313" key="6">
    <source>
        <dbReference type="EMBL" id="TZE80292.1"/>
    </source>
</evidence>
<dbReference type="SUPFAM" id="SSF51412">
    <property type="entry name" value="Inosine monophosphate dehydrogenase (IMPDH)"/>
    <property type="match status" value="1"/>
</dbReference>
<dbReference type="EMBL" id="VTPS01000034">
    <property type="protein sequence ID" value="TZE80292.1"/>
    <property type="molecule type" value="Genomic_DNA"/>
</dbReference>
<dbReference type="CDD" id="cd04730">
    <property type="entry name" value="NPD_like"/>
    <property type="match status" value="1"/>
</dbReference>
<dbReference type="AlphaFoldDB" id="A0A5D8Q756"/>
<dbReference type="Gene3D" id="3.20.20.70">
    <property type="entry name" value="Aldolase class I"/>
    <property type="match status" value="1"/>
</dbReference>
<organism evidence="6 7">
    <name type="scientific">Calorimonas adulescens</name>
    <dbReference type="NCBI Taxonomy" id="2606906"/>
    <lineage>
        <taxon>Bacteria</taxon>
        <taxon>Bacillati</taxon>
        <taxon>Bacillota</taxon>
        <taxon>Clostridia</taxon>
        <taxon>Thermoanaerobacterales</taxon>
        <taxon>Thermoanaerobacteraceae</taxon>
        <taxon>Calorimonas</taxon>
    </lineage>
</organism>
<dbReference type="InterPro" id="IPR004136">
    <property type="entry name" value="NMO"/>
</dbReference>
<dbReference type="RefSeq" id="WP_149546373.1">
    <property type="nucleotide sequence ID" value="NZ_VTPS01000034.1"/>
</dbReference>
<evidence type="ECO:0000256" key="4">
    <source>
        <dbReference type="ARBA" id="ARBA00022643"/>
    </source>
</evidence>
<name>A0A5D8Q756_9THEO</name>
<dbReference type="PANTHER" id="PTHR32332:SF18">
    <property type="entry name" value="2-NITROPROPANE DIOXYGENASE"/>
    <property type="match status" value="1"/>
</dbReference>
<keyword evidence="3" id="KW-0285">Flavoprotein</keyword>
<dbReference type="InterPro" id="IPR013785">
    <property type="entry name" value="Aldolase_TIM"/>
</dbReference>
<comment type="function">
    <text evidence="1">Nitronate monooxygenase that uses molecular oxygen to catalyze the oxidative denitrification of alkyl nitronates. Acts on propionate 3-nitronate (P3N), the presumed physiological substrate. Probably functions in the detoxification of P3N, a metabolic poison produced by plants and fungi as a defense mechanism.</text>
</comment>
<protein>
    <recommendedName>
        <fullName evidence="2">Probable nitronate monooxygenase</fullName>
    </recommendedName>
</protein>